<dbReference type="EC" id="1.1.1.193" evidence="13"/>
<dbReference type="PIRSF" id="PIRSF006769">
    <property type="entry name" value="RibD"/>
    <property type="match status" value="1"/>
</dbReference>
<feature type="domain" description="CMP/dCMP-type deaminase" evidence="17">
    <location>
        <begin position="2"/>
        <end position="126"/>
    </location>
</feature>
<feature type="binding site" evidence="15">
    <location>
        <position position="207"/>
    </location>
    <ligand>
        <name>NADP(+)</name>
        <dbReference type="ChEBI" id="CHEBI:58349"/>
    </ligand>
</feature>
<evidence type="ECO:0000256" key="9">
    <source>
        <dbReference type="ARBA" id="ARBA00022833"/>
    </source>
</evidence>
<gene>
    <name evidence="18" type="primary">ribD</name>
    <name evidence="18" type="ORF">F3059_13030</name>
</gene>
<comment type="function">
    <text evidence="1 13">Converts 2,5-diamino-6-(ribosylamino)-4(3h)-pyrimidinone 5'-phosphate into 5-amino-6-(ribosylamino)-2,4(1h,3h)-pyrimidinedione 5'-phosphate.</text>
</comment>
<evidence type="ECO:0000256" key="15">
    <source>
        <dbReference type="PIRSR" id="PIRSR006769-2"/>
    </source>
</evidence>
<dbReference type="InterPro" id="IPR016193">
    <property type="entry name" value="Cytidine_deaminase-like"/>
</dbReference>
<dbReference type="GO" id="GO:0008703">
    <property type="term" value="F:5-amino-6-(5-phosphoribosylamino)uracil reductase activity"/>
    <property type="evidence" value="ECO:0007669"/>
    <property type="project" value="UniProtKB-EC"/>
</dbReference>
<dbReference type="RefSeq" id="WP_151169991.1">
    <property type="nucleotide sequence ID" value="NZ_WACR01000013.1"/>
</dbReference>
<dbReference type="InterPro" id="IPR002734">
    <property type="entry name" value="RibDG_C"/>
</dbReference>
<comment type="cofactor">
    <cofactor evidence="13 16">
        <name>Zn(2+)</name>
        <dbReference type="ChEBI" id="CHEBI:29105"/>
    </cofactor>
    <text evidence="13 16">Binds 1 zinc ion.</text>
</comment>
<comment type="pathway">
    <text evidence="3 13">Cofactor biosynthesis; riboflavin biosynthesis; 5-amino-6-(D-ribitylamino)uracil from GTP: step 3/4.</text>
</comment>
<dbReference type="GO" id="GO:0009231">
    <property type="term" value="P:riboflavin biosynthetic process"/>
    <property type="evidence" value="ECO:0007669"/>
    <property type="project" value="UniProtKB-UniPathway"/>
</dbReference>
<keyword evidence="7 13" id="KW-0479">Metal-binding</keyword>
<evidence type="ECO:0000256" key="1">
    <source>
        <dbReference type="ARBA" id="ARBA00002151"/>
    </source>
</evidence>
<feature type="binding site" evidence="16">
    <location>
        <position position="51"/>
    </location>
    <ligand>
        <name>Zn(2+)</name>
        <dbReference type="ChEBI" id="CHEBI:29105"/>
        <note>catalytic</note>
    </ligand>
</feature>
<comment type="catalytic activity">
    <reaction evidence="13">
        <text>2,5-diamino-6-hydroxy-4-(5-phosphoribosylamino)-pyrimidine + H2O + H(+) = 5-amino-6-(5-phospho-D-ribosylamino)uracil + NH4(+)</text>
        <dbReference type="Rhea" id="RHEA:21868"/>
        <dbReference type="ChEBI" id="CHEBI:15377"/>
        <dbReference type="ChEBI" id="CHEBI:15378"/>
        <dbReference type="ChEBI" id="CHEBI:28938"/>
        <dbReference type="ChEBI" id="CHEBI:58453"/>
        <dbReference type="ChEBI" id="CHEBI:58614"/>
        <dbReference type="EC" id="3.5.4.26"/>
    </reaction>
</comment>
<evidence type="ECO:0000256" key="12">
    <source>
        <dbReference type="ARBA" id="ARBA00023268"/>
    </source>
</evidence>
<accession>A0A6N6M4R1</accession>
<dbReference type="EC" id="3.5.4.26" evidence="13"/>
<dbReference type="CDD" id="cd01284">
    <property type="entry name" value="Riboflavin_deaminase-reductase"/>
    <property type="match status" value="1"/>
</dbReference>
<evidence type="ECO:0000256" key="16">
    <source>
        <dbReference type="PIRSR" id="PIRSR006769-3"/>
    </source>
</evidence>
<protein>
    <recommendedName>
        <fullName evidence="13">Riboflavin biosynthesis protein RibD</fullName>
    </recommendedName>
    <domain>
        <recommendedName>
            <fullName evidence="13">Diaminohydroxyphosphoribosylaminopyrimidine deaminase</fullName>
            <shortName evidence="13">DRAP deaminase</shortName>
            <ecNumber evidence="13">3.5.4.26</ecNumber>
        </recommendedName>
        <alternativeName>
            <fullName evidence="13">Riboflavin-specific deaminase</fullName>
        </alternativeName>
    </domain>
    <domain>
        <recommendedName>
            <fullName evidence="13">5-amino-6-(5-phosphoribosylamino)uracil reductase</fullName>
            <ecNumber evidence="13">1.1.1.193</ecNumber>
        </recommendedName>
        <alternativeName>
            <fullName evidence="13">HTP reductase</fullName>
        </alternativeName>
    </domain>
</protein>
<dbReference type="PANTHER" id="PTHR38011:SF7">
    <property type="entry name" value="2,5-DIAMINO-6-RIBOSYLAMINO-4(3H)-PYRIMIDINONE 5'-PHOSPHATE REDUCTASE"/>
    <property type="match status" value="1"/>
</dbReference>
<dbReference type="UniPathway" id="UPA00275">
    <property type="reaction ID" value="UER00401"/>
</dbReference>
<proteinExistence type="inferred from homology"/>
<feature type="binding site" evidence="15">
    <location>
        <begin position="291"/>
        <end position="297"/>
    </location>
    <ligand>
        <name>NADP(+)</name>
        <dbReference type="ChEBI" id="CHEBI:58349"/>
    </ligand>
</feature>
<evidence type="ECO:0000256" key="5">
    <source>
        <dbReference type="ARBA" id="ARBA00007417"/>
    </source>
</evidence>
<feature type="binding site" evidence="15">
    <location>
        <position position="214"/>
    </location>
    <ligand>
        <name>substrate</name>
    </ligand>
</feature>
<evidence type="ECO:0000256" key="2">
    <source>
        <dbReference type="ARBA" id="ARBA00004882"/>
    </source>
</evidence>
<feature type="binding site" evidence="15">
    <location>
        <position position="289"/>
    </location>
    <ligand>
        <name>substrate</name>
    </ligand>
</feature>
<evidence type="ECO:0000256" key="14">
    <source>
        <dbReference type="PIRSR" id="PIRSR006769-1"/>
    </source>
</evidence>
<dbReference type="SUPFAM" id="SSF53597">
    <property type="entry name" value="Dihydrofolate reductase-like"/>
    <property type="match status" value="1"/>
</dbReference>
<feature type="binding site" evidence="16">
    <location>
        <position position="87"/>
    </location>
    <ligand>
        <name>Zn(2+)</name>
        <dbReference type="ChEBI" id="CHEBI:29105"/>
        <note>catalytic</note>
    </ligand>
</feature>
<dbReference type="FunFam" id="3.40.140.10:FF:000025">
    <property type="entry name" value="Riboflavin biosynthesis protein RibD"/>
    <property type="match status" value="1"/>
</dbReference>
<feature type="active site" description="Proton donor" evidence="14">
    <location>
        <position position="53"/>
    </location>
</feature>
<keyword evidence="12" id="KW-0511">Multifunctional enzyme</keyword>
<evidence type="ECO:0000256" key="8">
    <source>
        <dbReference type="ARBA" id="ARBA00022801"/>
    </source>
</evidence>
<dbReference type="Pfam" id="PF01872">
    <property type="entry name" value="RibD_C"/>
    <property type="match status" value="1"/>
</dbReference>
<evidence type="ECO:0000256" key="10">
    <source>
        <dbReference type="ARBA" id="ARBA00022857"/>
    </source>
</evidence>
<keyword evidence="10 13" id="KW-0521">NADP</keyword>
<feature type="binding site" evidence="15">
    <location>
        <position position="211"/>
    </location>
    <ligand>
        <name>substrate</name>
    </ligand>
</feature>
<keyword evidence="11 13" id="KW-0560">Oxidoreductase</keyword>
<dbReference type="Proteomes" id="UP000435357">
    <property type="component" value="Unassembled WGS sequence"/>
</dbReference>
<evidence type="ECO:0000313" key="19">
    <source>
        <dbReference type="Proteomes" id="UP000435357"/>
    </source>
</evidence>
<evidence type="ECO:0000256" key="11">
    <source>
        <dbReference type="ARBA" id="ARBA00023002"/>
    </source>
</evidence>
<name>A0A6N6M4R1_9FLAO</name>
<keyword evidence="6 13" id="KW-0686">Riboflavin biosynthesis</keyword>
<feature type="binding site" evidence="15">
    <location>
        <position position="191"/>
    </location>
    <ligand>
        <name>substrate</name>
    </ligand>
</feature>
<comment type="pathway">
    <text evidence="2 13">Cofactor biosynthesis; riboflavin biosynthesis; 5-amino-6-(D-ribitylamino)uracil from GTP: step 2/4.</text>
</comment>
<evidence type="ECO:0000256" key="6">
    <source>
        <dbReference type="ARBA" id="ARBA00022619"/>
    </source>
</evidence>
<dbReference type="InterPro" id="IPR024072">
    <property type="entry name" value="DHFR-like_dom_sf"/>
</dbReference>
<organism evidence="18 19">
    <name type="scientific">Salibacter halophilus</name>
    <dbReference type="NCBI Taxonomy" id="1803916"/>
    <lineage>
        <taxon>Bacteria</taxon>
        <taxon>Pseudomonadati</taxon>
        <taxon>Bacteroidota</taxon>
        <taxon>Flavobacteriia</taxon>
        <taxon>Flavobacteriales</taxon>
        <taxon>Salibacteraceae</taxon>
        <taxon>Salibacter</taxon>
    </lineage>
</organism>
<comment type="catalytic activity">
    <reaction evidence="13">
        <text>5-amino-6-(5-phospho-D-ribitylamino)uracil + NADP(+) = 5-amino-6-(5-phospho-D-ribosylamino)uracil + NADPH + H(+)</text>
        <dbReference type="Rhea" id="RHEA:17845"/>
        <dbReference type="ChEBI" id="CHEBI:15378"/>
        <dbReference type="ChEBI" id="CHEBI:57783"/>
        <dbReference type="ChEBI" id="CHEBI:58349"/>
        <dbReference type="ChEBI" id="CHEBI:58421"/>
        <dbReference type="ChEBI" id="CHEBI:58453"/>
        <dbReference type="EC" id="1.1.1.193"/>
    </reaction>
</comment>
<comment type="similarity">
    <text evidence="4 13">In the N-terminal section; belongs to the cytidine and deoxycytidylate deaminase family.</text>
</comment>
<dbReference type="GO" id="GO:0008835">
    <property type="term" value="F:diaminohydroxyphosphoribosylaminopyrimidine deaminase activity"/>
    <property type="evidence" value="ECO:0007669"/>
    <property type="project" value="UniProtKB-EC"/>
</dbReference>
<comment type="caution">
    <text evidence="18">The sequence shown here is derived from an EMBL/GenBank/DDBJ whole genome shotgun (WGS) entry which is preliminary data.</text>
</comment>
<keyword evidence="9 13" id="KW-0862">Zinc</keyword>
<reference evidence="18 19" key="1">
    <citation type="submission" date="2019-09" db="EMBL/GenBank/DDBJ databases">
        <title>Genomes of Cryomorphaceae.</title>
        <authorList>
            <person name="Bowman J.P."/>
        </authorList>
    </citation>
    <scope>NUCLEOTIDE SEQUENCE [LARGE SCALE GENOMIC DNA]</scope>
    <source>
        <strain evidence="18 19">KCTC 52047</strain>
    </source>
</reference>
<dbReference type="PANTHER" id="PTHR38011">
    <property type="entry name" value="DIHYDROFOLATE REDUCTASE FAMILY PROTEIN (AFU_ORTHOLOGUE AFUA_8G06820)"/>
    <property type="match status" value="1"/>
</dbReference>
<evidence type="ECO:0000256" key="13">
    <source>
        <dbReference type="PIRNR" id="PIRNR006769"/>
    </source>
</evidence>
<dbReference type="PROSITE" id="PS00903">
    <property type="entry name" value="CYT_DCMP_DEAMINASES_1"/>
    <property type="match status" value="1"/>
</dbReference>
<dbReference type="Pfam" id="PF00383">
    <property type="entry name" value="dCMP_cyt_deam_1"/>
    <property type="match status" value="1"/>
</dbReference>
<evidence type="ECO:0000256" key="7">
    <source>
        <dbReference type="ARBA" id="ARBA00022723"/>
    </source>
</evidence>
<evidence type="ECO:0000256" key="3">
    <source>
        <dbReference type="ARBA" id="ARBA00004910"/>
    </source>
</evidence>
<feature type="binding site" evidence="15">
    <location>
        <position position="157"/>
    </location>
    <ligand>
        <name>NADP(+)</name>
        <dbReference type="ChEBI" id="CHEBI:58349"/>
    </ligand>
</feature>
<dbReference type="Gene3D" id="3.40.430.10">
    <property type="entry name" value="Dihydrofolate Reductase, subunit A"/>
    <property type="match status" value="1"/>
</dbReference>
<keyword evidence="19" id="KW-1185">Reference proteome</keyword>
<dbReference type="GO" id="GO:0008270">
    <property type="term" value="F:zinc ion binding"/>
    <property type="evidence" value="ECO:0007669"/>
    <property type="project" value="InterPro"/>
</dbReference>
<dbReference type="InterPro" id="IPR016192">
    <property type="entry name" value="APOBEC/CMP_deaminase_Zn-bd"/>
</dbReference>
<evidence type="ECO:0000313" key="18">
    <source>
        <dbReference type="EMBL" id="KAB1061994.1"/>
    </source>
</evidence>
<dbReference type="OrthoDB" id="9800865at2"/>
<dbReference type="Gene3D" id="3.40.140.10">
    <property type="entry name" value="Cytidine Deaminase, domain 2"/>
    <property type="match status" value="1"/>
</dbReference>
<comment type="similarity">
    <text evidence="5 13">In the C-terminal section; belongs to the HTP reductase family.</text>
</comment>
<dbReference type="NCBIfam" id="TIGR00326">
    <property type="entry name" value="eubact_ribD"/>
    <property type="match status" value="1"/>
</dbReference>
<feature type="binding site" evidence="15">
    <location>
        <position position="171"/>
    </location>
    <ligand>
        <name>substrate</name>
    </ligand>
</feature>
<evidence type="ECO:0000259" key="17">
    <source>
        <dbReference type="PROSITE" id="PS51747"/>
    </source>
</evidence>
<sequence>MNIDEQYMQRCLELANLANGFTAPNPMVGCVIVHNGKIIGEGFHKKAGEPHAEVNAINSVEDQSLLPESTLYVNLEPCSHHGKTPPCSDLIVEKKIKRVVVAMQDPHKAVAGKGLKRLKKNGVEVKIGVLEREAQQLNRPFITFHTKKRPFITLKWAKSADGFIDHHRISSEKSAQAISGQHTAILTHKMRSRHAAIMVGTRTAWLDNPSLNTRYWNGNDPVRITLDRNVMLPKDLKLFTDGKPTVVFNAQENHVEREVVYKKRSFDNDLIPSLLHDLHELQVQSLFVEGGSMLLQSFIERDLWDDAWLYSSPKVLTEGVKAPTFNFPFKNRFSIGNDLIEYYEN</sequence>
<evidence type="ECO:0000256" key="4">
    <source>
        <dbReference type="ARBA" id="ARBA00005259"/>
    </source>
</evidence>
<dbReference type="EMBL" id="WACR01000013">
    <property type="protein sequence ID" value="KAB1061994.1"/>
    <property type="molecule type" value="Genomic_DNA"/>
</dbReference>
<dbReference type="InterPro" id="IPR002125">
    <property type="entry name" value="CMP_dCMP_dom"/>
</dbReference>
<dbReference type="InterPro" id="IPR004794">
    <property type="entry name" value="Eubact_RibD"/>
</dbReference>
<dbReference type="InterPro" id="IPR050765">
    <property type="entry name" value="Riboflavin_Biosynth_HTPR"/>
</dbReference>
<feature type="binding site" evidence="15">
    <location>
        <position position="203"/>
    </location>
    <ligand>
        <name>substrate</name>
    </ligand>
</feature>
<dbReference type="SUPFAM" id="SSF53927">
    <property type="entry name" value="Cytidine deaminase-like"/>
    <property type="match status" value="1"/>
</dbReference>
<feature type="binding site" evidence="16">
    <location>
        <position position="78"/>
    </location>
    <ligand>
        <name>Zn(2+)</name>
        <dbReference type="ChEBI" id="CHEBI:29105"/>
        <note>catalytic</note>
    </ligand>
</feature>
<dbReference type="PROSITE" id="PS51747">
    <property type="entry name" value="CYT_DCMP_DEAMINASES_2"/>
    <property type="match status" value="1"/>
</dbReference>
<keyword evidence="8 13" id="KW-0378">Hydrolase</keyword>
<dbReference type="AlphaFoldDB" id="A0A6N6M4R1"/>